<evidence type="ECO:0000313" key="1">
    <source>
        <dbReference type="EMBL" id="EMD32692.1"/>
    </source>
</evidence>
<protein>
    <submittedName>
        <fullName evidence="1">Uncharacterized protein</fullName>
    </submittedName>
</protein>
<dbReference type="Proteomes" id="UP000016930">
    <property type="component" value="Unassembled WGS sequence"/>
</dbReference>
<organism evidence="1 2">
    <name type="scientific">Ceriporiopsis subvermispora (strain B)</name>
    <name type="common">White-rot fungus</name>
    <name type="synonym">Gelatoporia subvermispora</name>
    <dbReference type="NCBI Taxonomy" id="914234"/>
    <lineage>
        <taxon>Eukaryota</taxon>
        <taxon>Fungi</taxon>
        <taxon>Dikarya</taxon>
        <taxon>Basidiomycota</taxon>
        <taxon>Agaricomycotina</taxon>
        <taxon>Agaricomycetes</taxon>
        <taxon>Polyporales</taxon>
        <taxon>Gelatoporiaceae</taxon>
        <taxon>Gelatoporia</taxon>
    </lineage>
</organism>
<proteinExistence type="predicted"/>
<keyword evidence="2" id="KW-1185">Reference proteome</keyword>
<dbReference type="EMBL" id="KB445809">
    <property type="protein sequence ID" value="EMD32692.1"/>
    <property type="molecule type" value="Genomic_DNA"/>
</dbReference>
<accession>M2R376</accession>
<reference evidence="1 2" key="1">
    <citation type="journal article" date="2012" name="Proc. Natl. Acad. Sci. U.S.A.">
        <title>Comparative genomics of Ceriporiopsis subvermispora and Phanerochaete chrysosporium provide insight into selective ligninolysis.</title>
        <authorList>
            <person name="Fernandez-Fueyo E."/>
            <person name="Ruiz-Duenas F.J."/>
            <person name="Ferreira P."/>
            <person name="Floudas D."/>
            <person name="Hibbett D.S."/>
            <person name="Canessa P."/>
            <person name="Larrondo L.F."/>
            <person name="James T.Y."/>
            <person name="Seelenfreund D."/>
            <person name="Lobos S."/>
            <person name="Polanco R."/>
            <person name="Tello M."/>
            <person name="Honda Y."/>
            <person name="Watanabe T."/>
            <person name="Watanabe T."/>
            <person name="Ryu J.S."/>
            <person name="Kubicek C.P."/>
            <person name="Schmoll M."/>
            <person name="Gaskell J."/>
            <person name="Hammel K.E."/>
            <person name="St John F.J."/>
            <person name="Vanden Wymelenberg A."/>
            <person name="Sabat G."/>
            <person name="Splinter BonDurant S."/>
            <person name="Syed K."/>
            <person name="Yadav J.S."/>
            <person name="Doddapaneni H."/>
            <person name="Subramanian V."/>
            <person name="Lavin J.L."/>
            <person name="Oguiza J.A."/>
            <person name="Perez G."/>
            <person name="Pisabarro A.G."/>
            <person name="Ramirez L."/>
            <person name="Santoyo F."/>
            <person name="Master E."/>
            <person name="Coutinho P.M."/>
            <person name="Henrissat B."/>
            <person name="Lombard V."/>
            <person name="Magnuson J.K."/>
            <person name="Kuees U."/>
            <person name="Hori C."/>
            <person name="Igarashi K."/>
            <person name="Samejima M."/>
            <person name="Held B.W."/>
            <person name="Barry K.W."/>
            <person name="LaButti K.M."/>
            <person name="Lapidus A."/>
            <person name="Lindquist E.A."/>
            <person name="Lucas S.M."/>
            <person name="Riley R."/>
            <person name="Salamov A.A."/>
            <person name="Hoffmeister D."/>
            <person name="Schwenk D."/>
            <person name="Hadar Y."/>
            <person name="Yarden O."/>
            <person name="de Vries R.P."/>
            <person name="Wiebenga A."/>
            <person name="Stenlid J."/>
            <person name="Eastwood D."/>
            <person name="Grigoriev I.V."/>
            <person name="Berka R.M."/>
            <person name="Blanchette R.A."/>
            <person name="Kersten P."/>
            <person name="Martinez A.T."/>
            <person name="Vicuna R."/>
            <person name="Cullen D."/>
        </authorList>
    </citation>
    <scope>NUCLEOTIDE SEQUENCE [LARGE SCALE GENOMIC DNA]</scope>
    <source>
        <strain evidence="1 2">B</strain>
    </source>
</reference>
<gene>
    <name evidence="1" type="ORF">CERSUDRAFT_99068</name>
</gene>
<dbReference type="OrthoDB" id="3308881at2759"/>
<evidence type="ECO:0000313" key="2">
    <source>
        <dbReference type="Proteomes" id="UP000016930"/>
    </source>
</evidence>
<sequence length="278" mass="31892">MSHRENYPDTATQNHLLQRVLEPSGMTLEQLVQRMAYYIRVQKLCTETLAKDEVRGRQLWARTFTSEARQANVVAPGSSIYVFGDPGTESYRPDDLRKALEQYDEMIQREPSSYEDHFWRATYCSSAAIFFYKYMIAGAIRSIPRSHMIYTKRLAQLVMTSHAHTLPPLQVTTEDADQRENRIPVHFQAAGSGVRITASRAKDLLMDIRTLSSFQFKLLEVPHDTVEDVESVDRRSWKLVSEHYHSSSYSVVFAESQVPIEVTKAELLDLLLGSELVQ</sequence>
<dbReference type="AlphaFoldDB" id="M2R376"/>
<name>M2R376_CERS8</name>
<dbReference type="HOGENOM" id="CLU_1023074_0_0_1"/>